<organism evidence="1 2">
    <name type="scientific">Lutimonas vermicola</name>
    <dbReference type="NCBI Taxonomy" id="414288"/>
    <lineage>
        <taxon>Bacteria</taxon>
        <taxon>Pseudomonadati</taxon>
        <taxon>Bacteroidota</taxon>
        <taxon>Flavobacteriia</taxon>
        <taxon>Flavobacteriales</taxon>
        <taxon>Flavobacteriaceae</taxon>
        <taxon>Lutimonas</taxon>
    </lineage>
</organism>
<dbReference type="Pfam" id="PF17653">
    <property type="entry name" value="DUF5522"/>
    <property type="match status" value="1"/>
</dbReference>
<keyword evidence="2" id="KW-1185">Reference proteome</keyword>
<name>A0ABU9L0P4_9FLAO</name>
<proteinExistence type="predicted"/>
<evidence type="ECO:0000313" key="1">
    <source>
        <dbReference type="EMBL" id="MEL4455934.1"/>
    </source>
</evidence>
<dbReference type="RefSeq" id="WP_342159932.1">
    <property type="nucleotide sequence ID" value="NZ_JBCDNA010000002.1"/>
</dbReference>
<dbReference type="EMBL" id="JBCDNA010000002">
    <property type="protein sequence ID" value="MEL4455934.1"/>
    <property type="molecule type" value="Genomic_DNA"/>
</dbReference>
<dbReference type="Proteomes" id="UP001474120">
    <property type="component" value="Unassembled WGS sequence"/>
</dbReference>
<evidence type="ECO:0000313" key="2">
    <source>
        <dbReference type="Proteomes" id="UP001474120"/>
    </source>
</evidence>
<protein>
    <submittedName>
        <fullName evidence="1">DUF5522 domain-containing protein</fullName>
    </submittedName>
</protein>
<reference evidence="1 2" key="1">
    <citation type="submission" date="2024-04" db="EMBL/GenBank/DDBJ databases">
        <title>whole genome sequencing of Lutimonas vermicola strain IMCC1616.</title>
        <authorList>
            <person name="Bae S.S."/>
        </authorList>
    </citation>
    <scope>NUCLEOTIDE SEQUENCE [LARGE SCALE GENOMIC DNA]</scope>
    <source>
        <strain evidence="1 2">IMCC1616</strain>
    </source>
</reference>
<gene>
    <name evidence="1" type="ORF">AABB81_08500</name>
</gene>
<sequence length="51" mass="6245">MQFNNNNLDPEDFYYSEEGFKVFTKIYHLKRGYCCKNNCRHCPYGFDLKRP</sequence>
<comment type="caution">
    <text evidence="1">The sequence shown here is derived from an EMBL/GenBank/DDBJ whole genome shotgun (WGS) entry which is preliminary data.</text>
</comment>
<dbReference type="InterPro" id="IPR040807">
    <property type="entry name" value="DUF5522"/>
</dbReference>
<accession>A0ABU9L0P4</accession>